<proteinExistence type="predicted"/>
<evidence type="ECO:0000313" key="1">
    <source>
        <dbReference type="EMBL" id="JAD28505.1"/>
    </source>
</evidence>
<dbReference type="AlphaFoldDB" id="A0A0A8YVG7"/>
<accession>A0A0A8YVG7</accession>
<protein>
    <submittedName>
        <fullName evidence="1">Uncharacterized protein</fullName>
    </submittedName>
</protein>
<dbReference type="EMBL" id="GBRH01269390">
    <property type="protein sequence ID" value="JAD28505.1"/>
    <property type="molecule type" value="Transcribed_RNA"/>
</dbReference>
<name>A0A0A8YVG7_ARUDO</name>
<sequence length="22" mass="2427">MAPVCVWHFICLIGLGSLVRVL</sequence>
<reference evidence="1" key="2">
    <citation type="journal article" date="2015" name="Data Brief">
        <title>Shoot transcriptome of the giant reed, Arundo donax.</title>
        <authorList>
            <person name="Barrero R.A."/>
            <person name="Guerrero F.D."/>
            <person name="Moolhuijzen P."/>
            <person name="Goolsby J.A."/>
            <person name="Tidwell J."/>
            <person name="Bellgard S.E."/>
            <person name="Bellgard M.I."/>
        </authorList>
    </citation>
    <scope>NUCLEOTIDE SEQUENCE</scope>
    <source>
        <tissue evidence="1">Shoot tissue taken approximately 20 cm above the soil surface</tissue>
    </source>
</reference>
<reference evidence="1" key="1">
    <citation type="submission" date="2014-09" db="EMBL/GenBank/DDBJ databases">
        <authorList>
            <person name="Magalhaes I.L.F."/>
            <person name="Oliveira U."/>
            <person name="Santos F.R."/>
            <person name="Vidigal T.H.D.A."/>
            <person name="Brescovit A.D."/>
            <person name="Santos A.J."/>
        </authorList>
    </citation>
    <scope>NUCLEOTIDE SEQUENCE</scope>
    <source>
        <tissue evidence="1">Shoot tissue taken approximately 20 cm above the soil surface</tissue>
    </source>
</reference>
<organism evidence="1">
    <name type="scientific">Arundo donax</name>
    <name type="common">Giant reed</name>
    <name type="synonym">Donax arundinaceus</name>
    <dbReference type="NCBI Taxonomy" id="35708"/>
    <lineage>
        <taxon>Eukaryota</taxon>
        <taxon>Viridiplantae</taxon>
        <taxon>Streptophyta</taxon>
        <taxon>Embryophyta</taxon>
        <taxon>Tracheophyta</taxon>
        <taxon>Spermatophyta</taxon>
        <taxon>Magnoliopsida</taxon>
        <taxon>Liliopsida</taxon>
        <taxon>Poales</taxon>
        <taxon>Poaceae</taxon>
        <taxon>PACMAD clade</taxon>
        <taxon>Arundinoideae</taxon>
        <taxon>Arundineae</taxon>
        <taxon>Arundo</taxon>
    </lineage>
</organism>